<evidence type="ECO:0000313" key="1">
    <source>
        <dbReference type="EMBL" id="MBS7811178.1"/>
    </source>
</evidence>
<dbReference type="RefSeq" id="WP_213669867.1">
    <property type="nucleotide sequence ID" value="NZ_JAHCDA010000002.1"/>
</dbReference>
<dbReference type="Proteomes" id="UP000766336">
    <property type="component" value="Unassembled WGS sequence"/>
</dbReference>
<name>A0ABS5QCM7_9PROT</name>
<dbReference type="Pfam" id="PF05565">
    <property type="entry name" value="Sipho_Gp157"/>
    <property type="match status" value="1"/>
</dbReference>
<gene>
    <name evidence="1" type="ORF">KHU32_09535</name>
</gene>
<sequence length="151" mass="15827">MTDHAAPIRGPLSAIMLDADLPRALRILAADAHDAQEVEATLLRAGRALVAIESFAARPDALAKQVREALLSVMADLGAPSFSTGTHTIGYSETARVRITDPALLPERFLVPQPPKPDTAAIKAALDAGETVPGAVISNSSPSLFVRSRKA</sequence>
<organism evidence="1 2">
    <name type="scientific">Roseococcus pinisoli</name>
    <dbReference type="NCBI Taxonomy" id="2835040"/>
    <lineage>
        <taxon>Bacteria</taxon>
        <taxon>Pseudomonadati</taxon>
        <taxon>Pseudomonadota</taxon>
        <taxon>Alphaproteobacteria</taxon>
        <taxon>Acetobacterales</taxon>
        <taxon>Roseomonadaceae</taxon>
        <taxon>Roseococcus</taxon>
    </lineage>
</organism>
<dbReference type="EMBL" id="JAHCDA010000002">
    <property type="protein sequence ID" value="MBS7811178.1"/>
    <property type="molecule type" value="Genomic_DNA"/>
</dbReference>
<keyword evidence="2" id="KW-1185">Reference proteome</keyword>
<dbReference type="InterPro" id="IPR008840">
    <property type="entry name" value="Sipho_Gp157"/>
</dbReference>
<protein>
    <submittedName>
        <fullName evidence="1">Siphovirus Gp157 family protein</fullName>
    </submittedName>
</protein>
<evidence type="ECO:0000313" key="2">
    <source>
        <dbReference type="Proteomes" id="UP000766336"/>
    </source>
</evidence>
<comment type="caution">
    <text evidence="1">The sequence shown here is derived from an EMBL/GenBank/DDBJ whole genome shotgun (WGS) entry which is preliminary data.</text>
</comment>
<proteinExistence type="predicted"/>
<reference evidence="1 2" key="1">
    <citation type="submission" date="2021-05" db="EMBL/GenBank/DDBJ databases">
        <title>Roseococcus sp. XZZS9, whole genome shotgun sequencing project.</title>
        <authorList>
            <person name="Zhao G."/>
            <person name="Shen L."/>
        </authorList>
    </citation>
    <scope>NUCLEOTIDE SEQUENCE [LARGE SCALE GENOMIC DNA]</scope>
    <source>
        <strain evidence="1 2">XZZS9</strain>
    </source>
</reference>
<accession>A0ABS5QCM7</accession>